<organism evidence="4 5">
    <name type="scientific">Carboxydocella sporoproducens DSM 16521</name>
    <dbReference type="NCBI Taxonomy" id="1121270"/>
    <lineage>
        <taxon>Bacteria</taxon>
        <taxon>Bacillati</taxon>
        <taxon>Bacillota</taxon>
        <taxon>Clostridia</taxon>
        <taxon>Eubacteriales</taxon>
        <taxon>Clostridiales Family XVI. Incertae Sedis</taxon>
        <taxon>Carboxydocella</taxon>
    </lineage>
</organism>
<keyword evidence="5" id="KW-1185">Reference proteome</keyword>
<dbReference type="RefSeq" id="WP_159071768.1">
    <property type="nucleotide sequence ID" value="NZ_FUXM01000017.1"/>
</dbReference>
<dbReference type="Pfam" id="PF03358">
    <property type="entry name" value="FMN_red"/>
    <property type="match status" value="1"/>
</dbReference>
<dbReference type="AlphaFoldDB" id="A0A1T4QA47"/>
<evidence type="ECO:0000313" key="4">
    <source>
        <dbReference type="EMBL" id="SKA00391.1"/>
    </source>
</evidence>
<dbReference type="InterPro" id="IPR005025">
    <property type="entry name" value="FMN_Rdtase-like_dom"/>
</dbReference>
<keyword evidence="2" id="KW-0288">FMN</keyword>
<dbReference type="Gene3D" id="3.40.50.360">
    <property type="match status" value="1"/>
</dbReference>
<dbReference type="PANTHER" id="PTHR43278">
    <property type="entry name" value="NAD(P)H-DEPENDENT FMN-CONTAINING OXIDOREDUCTASE YWQN-RELATED"/>
    <property type="match status" value="1"/>
</dbReference>
<dbReference type="InterPro" id="IPR051796">
    <property type="entry name" value="ISF_SsuE-like"/>
</dbReference>
<reference evidence="5" key="1">
    <citation type="submission" date="2017-02" db="EMBL/GenBank/DDBJ databases">
        <authorList>
            <person name="Varghese N."/>
            <person name="Submissions S."/>
        </authorList>
    </citation>
    <scope>NUCLEOTIDE SEQUENCE [LARGE SCALE GENOMIC DNA]</scope>
    <source>
        <strain evidence="5">DSM 16521</strain>
    </source>
</reference>
<dbReference type="EMBL" id="FUXM01000017">
    <property type="protein sequence ID" value="SKA00391.1"/>
    <property type="molecule type" value="Genomic_DNA"/>
</dbReference>
<proteinExistence type="predicted"/>
<evidence type="ECO:0000313" key="5">
    <source>
        <dbReference type="Proteomes" id="UP000189933"/>
    </source>
</evidence>
<name>A0A1T4QA47_9FIRM</name>
<gene>
    <name evidence="4" type="ORF">SAMN02745885_01590</name>
</gene>
<dbReference type="GO" id="GO:0016491">
    <property type="term" value="F:oxidoreductase activity"/>
    <property type="evidence" value="ECO:0007669"/>
    <property type="project" value="InterPro"/>
</dbReference>
<dbReference type="SUPFAM" id="SSF52218">
    <property type="entry name" value="Flavoproteins"/>
    <property type="match status" value="1"/>
</dbReference>
<accession>A0A1T4QA47</accession>
<evidence type="ECO:0000256" key="2">
    <source>
        <dbReference type="ARBA" id="ARBA00022643"/>
    </source>
</evidence>
<dbReference type="InterPro" id="IPR029039">
    <property type="entry name" value="Flavoprotein-like_sf"/>
</dbReference>
<dbReference type="PANTHER" id="PTHR43278:SF2">
    <property type="entry name" value="IRON-SULFUR FLAVOPROTEIN"/>
    <property type="match status" value="1"/>
</dbReference>
<protein>
    <submittedName>
        <fullName evidence="4">NADPH-dependent FMN reductase</fullName>
    </submittedName>
</protein>
<keyword evidence="1" id="KW-0285">Flavoprotein</keyword>
<sequence length="226" mass="25234">MEGQKRQVLALVGSYRKGGNTDLIIEQALAGARDCGAETEKFFVDDLRFTSCQGCYECRPAGVCKLEDDVRLIRDKIEAADGIIIGTPIYGNYMTGQLKMLLDRLMGVLTRRVFDPREKKFQTFSRLVPKQRNVLLVFTAGAPHPECAEDAEKLLRRMMEKHTNGGFIEALVATSVTSQGAIAMSVAELLELARRSGIPIGEEQARQAWERNQRVLARAFELGRKL</sequence>
<evidence type="ECO:0000259" key="3">
    <source>
        <dbReference type="Pfam" id="PF03358"/>
    </source>
</evidence>
<feature type="domain" description="NADPH-dependent FMN reductase-like" evidence="3">
    <location>
        <begin position="8"/>
        <end position="107"/>
    </location>
</feature>
<dbReference type="OrthoDB" id="6398207at2"/>
<dbReference type="Proteomes" id="UP000189933">
    <property type="component" value="Unassembled WGS sequence"/>
</dbReference>
<evidence type="ECO:0000256" key="1">
    <source>
        <dbReference type="ARBA" id="ARBA00022630"/>
    </source>
</evidence>